<name>A0AAV5T0Z1_9BILA</name>
<organism evidence="1 2">
    <name type="scientific">Pristionchus entomophagus</name>
    <dbReference type="NCBI Taxonomy" id="358040"/>
    <lineage>
        <taxon>Eukaryota</taxon>
        <taxon>Metazoa</taxon>
        <taxon>Ecdysozoa</taxon>
        <taxon>Nematoda</taxon>
        <taxon>Chromadorea</taxon>
        <taxon>Rhabditida</taxon>
        <taxon>Rhabditina</taxon>
        <taxon>Diplogasteromorpha</taxon>
        <taxon>Diplogasteroidea</taxon>
        <taxon>Neodiplogasteridae</taxon>
        <taxon>Pristionchus</taxon>
    </lineage>
</organism>
<feature type="non-terminal residue" evidence="1">
    <location>
        <position position="1"/>
    </location>
</feature>
<reference evidence="1" key="1">
    <citation type="submission" date="2023-10" db="EMBL/GenBank/DDBJ databases">
        <title>Genome assembly of Pristionchus species.</title>
        <authorList>
            <person name="Yoshida K."/>
            <person name="Sommer R.J."/>
        </authorList>
    </citation>
    <scope>NUCLEOTIDE SEQUENCE</scope>
    <source>
        <strain evidence="1">RS0144</strain>
    </source>
</reference>
<gene>
    <name evidence="1" type="ORF">PENTCL1PPCAC_8389</name>
</gene>
<comment type="caution">
    <text evidence="1">The sequence shown here is derived from an EMBL/GenBank/DDBJ whole genome shotgun (WGS) entry which is preliminary data.</text>
</comment>
<evidence type="ECO:0000313" key="1">
    <source>
        <dbReference type="EMBL" id="GMS86214.1"/>
    </source>
</evidence>
<dbReference type="Proteomes" id="UP001432027">
    <property type="component" value="Unassembled WGS sequence"/>
</dbReference>
<feature type="non-terminal residue" evidence="1">
    <location>
        <position position="90"/>
    </location>
</feature>
<proteinExistence type="predicted"/>
<dbReference type="AlphaFoldDB" id="A0AAV5T0Z1"/>
<protein>
    <submittedName>
        <fullName evidence="1">Uncharacterized protein</fullName>
    </submittedName>
</protein>
<sequence length="90" mass="10181">AGILFTLDTNRNKFLPTLKFRKFCEIAGFHHGVMTVTCCENDEVHMMTAQLPSGNFEKKAPATADAGAMEELLEKSRIMLLKLDRNEHQK</sequence>
<keyword evidence="2" id="KW-1185">Reference proteome</keyword>
<accession>A0AAV5T0Z1</accession>
<evidence type="ECO:0000313" key="2">
    <source>
        <dbReference type="Proteomes" id="UP001432027"/>
    </source>
</evidence>
<dbReference type="EMBL" id="BTSX01000002">
    <property type="protein sequence ID" value="GMS86214.1"/>
    <property type="molecule type" value="Genomic_DNA"/>
</dbReference>